<dbReference type="Proteomes" id="UP000789572">
    <property type="component" value="Unassembled WGS sequence"/>
</dbReference>
<proteinExistence type="predicted"/>
<accession>A0A9N9CVR7</accession>
<name>A0A9N9CVR7_9GLOM</name>
<dbReference type="AlphaFoldDB" id="A0A9N9CVR7"/>
<reference evidence="1" key="1">
    <citation type="submission" date="2021-06" db="EMBL/GenBank/DDBJ databases">
        <authorList>
            <person name="Kallberg Y."/>
            <person name="Tangrot J."/>
            <person name="Rosling A."/>
        </authorList>
    </citation>
    <scope>NUCLEOTIDE SEQUENCE</scope>
    <source>
        <strain evidence="1">IA702</strain>
    </source>
</reference>
<feature type="non-terminal residue" evidence="1">
    <location>
        <position position="1"/>
    </location>
</feature>
<comment type="caution">
    <text evidence="1">The sequence shown here is derived from an EMBL/GenBank/DDBJ whole genome shotgun (WGS) entry which is preliminary data.</text>
</comment>
<evidence type="ECO:0000313" key="2">
    <source>
        <dbReference type="Proteomes" id="UP000789572"/>
    </source>
</evidence>
<keyword evidence="2" id="KW-1185">Reference proteome</keyword>
<evidence type="ECO:0000313" key="1">
    <source>
        <dbReference type="EMBL" id="CAG8613455.1"/>
    </source>
</evidence>
<organism evidence="1 2">
    <name type="scientific">Paraglomus occultum</name>
    <dbReference type="NCBI Taxonomy" id="144539"/>
    <lineage>
        <taxon>Eukaryota</taxon>
        <taxon>Fungi</taxon>
        <taxon>Fungi incertae sedis</taxon>
        <taxon>Mucoromycota</taxon>
        <taxon>Glomeromycotina</taxon>
        <taxon>Glomeromycetes</taxon>
        <taxon>Paraglomerales</taxon>
        <taxon>Paraglomeraceae</taxon>
        <taxon>Paraglomus</taxon>
    </lineage>
</organism>
<gene>
    <name evidence="1" type="ORF">POCULU_LOCUS8064</name>
</gene>
<sequence length="43" mass="4646">TMWASGIIIGISRSCYTRLSYGNGLVGWLEDDTGMGTEHPDGK</sequence>
<dbReference type="EMBL" id="CAJVPJ010002121">
    <property type="protein sequence ID" value="CAG8613455.1"/>
    <property type="molecule type" value="Genomic_DNA"/>
</dbReference>
<protein>
    <submittedName>
        <fullName evidence="1">4301_t:CDS:1</fullName>
    </submittedName>
</protein>